<comment type="similarity">
    <text evidence="2">Belongs to the TlyA family.</text>
</comment>
<evidence type="ECO:0000256" key="1">
    <source>
        <dbReference type="ARBA" id="ARBA00022884"/>
    </source>
</evidence>
<dbReference type="Gene3D" id="3.40.50.150">
    <property type="entry name" value="Vaccinia Virus protein VP39"/>
    <property type="match status" value="1"/>
</dbReference>
<gene>
    <name evidence="5" type="ORF">OF122_15450</name>
</gene>
<evidence type="ECO:0000256" key="3">
    <source>
        <dbReference type="PROSITE-ProRule" id="PRU00182"/>
    </source>
</evidence>
<dbReference type="PROSITE" id="PS50889">
    <property type="entry name" value="S4"/>
    <property type="match status" value="1"/>
</dbReference>
<feature type="domain" description="RNA-binding S4" evidence="4">
    <location>
        <begin position="4"/>
        <end position="69"/>
    </location>
</feature>
<dbReference type="RefSeq" id="WP_264225081.1">
    <property type="nucleotide sequence ID" value="NZ_CP107716.1"/>
</dbReference>
<proteinExistence type="inferred from homology"/>
<dbReference type="InterPro" id="IPR029063">
    <property type="entry name" value="SAM-dependent_MTases_sf"/>
</dbReference>
<dbReference type="SMART" id="SM00363">
    <property type="entry name" value="S4"/>
    <property type="match status" value="1"/>
</dbReference>
<dbReference type="InterPro" id="IPR002942">
    <property type="entry name" value="S4_RNA-bd"/>
</dbReference>
<organism evidence="5 6">
    <name type="scientific">Pelagibacterium flavum</name>
    <dbReference type="NCBI Taxonomy" id="2984530"/>
    <lineage>
        <taxon>Bacteria</taxon>
        <taxon>Pseudomonadati</taxon>
        <taxon>Pseudomonadota</taxon>
        <taxon>Alphaproteobacteria</taxon>
        <taxon>Hyphomicrobiales</taxon>
        <taxon>Devosiaceae</taxon>
        <taxon>Pelagibacterium</taxon>
    </lineage>
</organism>
<dbReference type="Pfam" id="PF01728">
    <property type="entry name" value="FtsJ"/>
    <property type="match status" value="1"/>
</dbReference>
<dbReference type="InterPro" id="IPR047048">
    <property type="entry name" value="TlyA"/>
</dbReference>
<dbReference type="InterPro" id="IPR002877">
    <property type="entry name" value="RNA_MeTrfase_FtsJ_dom"/>
</dbReference>
<dbReference type="SUPFAM" id="SSF53335">
    <property type="entry name" value="S-adenosyl-L-methionine-dependent methyltransferases"/>
    <property type="match status" value="1"/>
</dbReference>
<dbReference type="GO" id="GO:0008168">
    <property type="term" value="F:methyltransferase activity"/>
    <property type="evidence" value="ECO:0007669"/>
    <property type="project" value="UniProtKB-KW"/>
</dbReference>
<sequence>MRRIRLDIALEQRGLVQSRARARDAVLRGTVTVNGAAAGKPSQLVAETDAVALDDPASRYVSRAALKLVEGLDRSGFDPKGRICLDLGASTGGFSQVLAERGARLIYAVDVGHGQLHDDVGALGNVVSLEGVNARDLTSELIAEPIELLVSDVSFVSLTKIIDAPSALCAPGAQAILLIKPQFEVGRDNIGKGGIVVPGPHVEAAVEEVLAHMDALGWERAGLWPSPIKGGDGNGEFLAGFRRR</sequence>
<keyword evidence="6" id="KW-1185">Reference proteome</keyword>
<dbReference type="PANTHER" id="PTHR32319:SF0">
    <property type="entry name" value="BACTERIAL HEMOLYSIN-LIKE PROTEIN"/>
    <property type="match status" value="1"/>
</dbReference>
<dbReference type="PANTHER" id="PTHR32319">
    <property type="entry name" value="BACTERIAL HEMOLYSIN-LIKE PROTEIN"/>
    <property type="match status" value="1"/>
</dbReference>
<evidence type="ECO:0000313" key="5">
    <source>
        <dbReference type="EMBL" id="UYQ71429.1"/>
    </source>
</evidence>
<keyword evidence="1 3" id="KW-0694">RNA-binding</keyword>
<evidence type="ECO:0000256" key="2">
    <source>
        <dbReference type="ARBA" id="ARBA00029460"/>
    </source>
</evidence>
<dbReference type="Proteomes" id="UP001163882">
    <property type="component" value="Chromosome"/>
</dbReference>
<dbReference type="InterPro" id="IPR036986">
    <property type="entry name" value="S4_RNA-bd_sf"/>
</dbReference>
<reference evidence="5" key="1">
    <citation type="submission" date="2022-10" db="EMBL/GenBank/DDBJ databases">
        <title>YIM 151497 complete genome.</title>
        <authorList>
            <person name="Chen X."/>
        </authorList>
    </citation>
    <scope>NUCLEOTIDE SEQUENCE</scope>
    <source>
        <strain evidence="5">YIM 151497</strain>
    </source>
</reference>
<dbReference type="CDD" id="cd00165">
    <property type="entry name" value="S4"/>
    <property type="match status" value="1"/>
</dbReference>
<name>A0ABY6IM46_9HYPH</name>
<evidence type="ECO:0000259" key="4">
    <source>
        <dbReference type="SMART" id="SM00363"/>
    </source>
</evidence>
<keyword evidence="5" id="KW-0808">Transferase</keyword>
<accession>A0ABY6IM46</accession>
<protein>
    <submittedName>
        <fullName evidence="5">TlyA family RNA methyltransferase</fullName>
    </submittedName>
</protein>
<dbReference type="EMBL" id="CP107716">
    <property type="protein sequence ID" value="UYQ71429.1"/>
    <property type="molecule type" value="Genomic_DNA"/>
</dbReference>
<dbReference type="GO" id="GO:0032259">
    <property type="term" value="P:methylation"/>
    <property type="evidence" value="ECO:0007669"/>
    <property type="project" value="UniProtKB-KW"/>
</dbReference>
<dbReference type="Pfam" id="PF01479">
    <property type="entry name" value="S4"/>
    <property type="match status" value="1"/>
</dbReference>
<dbReference type="SUPFAM" id="SSF55174">
    <property type="entry name" value="Alpha-L RNA-binding motif"/>
    <property type="match status" value="1"/>
</dbReference>
<keyword evidence="5" id="KW-0489">Methyltransferase</keyword>
<evidence type="ECO:0000313" key="6">
    <source>
        <dbReference type="Proteomes" id="UP001163882"/>
    </source>
</evidence>
<dbReference type="Gene3D" id="3.10.290.10">
    <property type="entry name" value="RNA-binding S4 domain"/>
    <property type="match status" value="1"/>
</dbReference>